<dbReference type="SUPFAM" id="SSF53756">
    <property type="entry name" value="UDP-Glycosyltransferase/glycogen phosphorylase"/>
    <property type="match status" value="1"/>
</dbReference>
<name>A0ABP7ZN93_9MICO</name>
<accession>A0ABP7ZN93</accession>
<dbReference type="Proteomes" id="UP001415169">
    <property type="component" value="Unassembled WGS sequence"/>
</dbReference>
<reference evidence="1" key="1">
    <citation type="journal article" date="2014" name="Int. J. Syst. Evol. Microbiol.">
        <title>Complete genome of a new Firmicutes species belonging to the dominant human colonic microbiota ('Ruminococcus bicirculans') reveals two chromosomes and a selective capacity to utilize plant glucans.</title>
        <authorList>
            <consortium name="NISC Comparative Sequencing Program"/>
            <person name="Wegmann U."/>
            <person name="Louis P."/>
            <person name="Goesmann A."/>
            <person name="Henrissat B."/>
            <person name="Duncan S.H."/>
            <person name="Flint H.J."/>
        </authorList>
    </citation>
    <scope>NUCLEOTIDE SEQUENCE</scope>
    <source>
        <strain evidence="1">JCM 17590</strain>
    </source>
</reference>
<keyword evidence="2" id="KW-1185">Reference proteome</keyword>
<comment type="caution">
    <text evidence="1">The sequence shown here is derived from an EMBL/GenBank/DDBJ whole genome shotgun (WGS) entry which is preliminary data.</text>
</comment>
<gene>
    <name evidence="1" type="ORF">GCM10022286_29040</name>
</gene>
<sequence>MNRPMTDLPSGAAAPRILSISFSDFRSDSRVLRQLDVLHRHGPVTTLGYGDAPDGATDHIELPRNLPSLPQTPLGVLKLGVRAYRSVEVDAPAMQAALRALGDREFDIVVANEARALPIAFRVAGSPRVWCDLHEWAPQERVHVLSWRLLVAPFMSWICGRYLPRVDAATTINDSIAALYRENYGVEPEIVRNAIAFRPELAPTPVPADTIRLVHSGGAVPGRNIEAIIDAVDELGGRFTLDLYLLKAREGDSYWGMLQQKIDASPHTTLHDPVAPDELPRVLNPYDLGVFLLPPHTPNHRMMLPNKFFDYVQARIGIVFNSAVETDRIITAHGLGVVVPGFTAADLVGALRGLTRDDVTAYKTAVDAAARDLSSEADVAVEHGILTRLAKYTRTVRKEGRR</sequence>
<evidence type="ECO:0000313" key="1">
    <source>
        <dbReference type="EMBL" id="GAA4165584.1"/>
    </source>
</evidence>
<evidence type="ECO:0000313" key="2">
    <source>
        <dbReference type="Proteomes" id="UP001415169"/>
    </source>
</evidence>
<reference evidence="1" key="2">
    <citation type="submission" date="2023-12" db="EMBL/GenBank/DDBJ databases">
        <authorList>
            <person name="Sun Q."/>
            <person name="Inoue M."/>
        </authorList>
    </citation>
    <scope>NUCLEOTIDE SEQUENCE</scope>
    <source>
        <strain evidence="1">JCM 17590</strain>
    </source>
</reference>
<organism evidence="1 2">
    <name type="scientific">Gryllotalpicola daejeonensis</name>
    <dbReference type="NCBI Taxonomy" id="993087"/>
    <lineage>
        <taxon>Bacteria</taxon>
        <taxon>Bacillati</taxon>
        <taxon>Actinomycetota</taxon>
        <taxon>Actinomycetes</taxon>
        <taxon>Micrococcales</taxon>
        <taxon>Microbacteriaceae</taxon>
        <taxon>Gryllotalpicola</taxon>
    </lineage>
</organism>
<dbReference type="Gene3D" id="3.40.50.2000">
    <property type="entry name" value="Glycogen Phosphorylase B"/>
    <property type="match status" value="2"/>
</dbReference>
<dbReference type="EMBL" id="BAABBV010000002">
    <property type="protein sequence ID" value="GAA4165584.1"/>
    <property type="molecule type" value="Genomic_DNA"/>
</dbReference>
<protein>
    <submittedName>
        <fullName evidence="1">Glycosyltransferase family 4 protein</fullName>
    </submittedName>
</protein>
<proteinExistence type="predicted"/>